<sequence>MKATPPVCDFCARGRLVVKLPETRLLICSQCITDLRLQFTALRDGAEG</sequence>
<reference evidence="1" key="1">
    <citation type="journal article" date="2015" name="Nature">
        <title>Complex archaea that bridge the gap between prokaryotes and eukaryotes.</title>
        <authorList>
            <person name="Spang A."/>
            <person name="Saw J.H."/>
            <person name="Jorgensen S.L."/>
            <person name="Zaremba-Niedzwiedzka K."/>
            <person name="Martijn J."/>
            <person name="Lind A.E."/>
            <person name="van Eijk R."/>
            <person name="Schleper C."/>
            <person name="Guy L."/>
            <person name="Ettema T.J."/>
        </authorList>
    </citation>
    <scope>NUCLEOTIDE SEQUENCE</scope>
</reference>
<dbReference type="EMBL" id="LAZR01000171">
    <property type="protein sequence ID" value="KKN84434.1"/>
    <property type="molecule type" value="Genomic_DNA"/>
</dbReference>
<dbReference type="AlphaFoldDB" id="A0A0F9TYQ4"/>
<organism evidence="1">
    <name type="scientific">marine sediment metagenome</name>
    <dbReference type="NCBI Taxonomy" id="412755"/>
    <lineage>
        <taxon>unclassified sequences</taxon>
        <taxon>metagenomes</taxon>
        <taxon>ecological metagenomes</taxon>
    </lineage>
</organism>
<gene>
    <name evidence="1" type="ORF">LCGC14_0288960</name>
</gene>
<evidence type="ECO:0000313" key="1">
    <source>
        <dbReference type="EMBL" id="KKN84434.1"/>
    </source>
</evidence>
<name>A0A0F9TYQ4_9ZZZZ</name>
<proteinExistence type="predicted"/>
<protein>
    <submittedName>
        <fullName evidence="1">Uncharacterized protein</fullName>
    </submittedName>
</protein>
<accession>A0A0F9TYQ4</accession>
<comment type="caution">
    <text evidence="1">The sequence shown here is derived from an EMBL/GenBank/DDBJ whole genome shotgun (WGS) entry which is preliminary data.</text>
</comment>